<dbReference type="Gene3D" id="1.10.10.10">
    <property type="entry name" value="Winged helix-like DNA-binding domain superfamily/Winged helix DNA-binding domain"/>
    <property type="match status" value="1"/>
</dbReference>
<evidence type="ECO:0008006" key="5">
    <source>
        <dbReference type="Google" id="ProtNLM"/>
    </source>
</evidence>
<reference evidence="3 4" key="1">
    <citation type="submission" date="2024-06" db="EMBL/GenBank/DDBJ databases">
        <title>The Natural Products Discovery Center: Release of the First 8490 Sequenced Strains for Exploring Actinobacteria Biosynthetic Diversity.</title>
        <authorList>
            <person name="Kalkreuter E."/>
            <person name="Kautsar S.A."/>
            <person name="Yang D."/>
            <person name="Bader C.D."/>
            <person name="Teijaro C.N."/>
            <person name="Fluegel L."/>
            <person name="Davis C.M."/>
            <person name="Simpson J.R."/>
            <person name="Lauterbach L."/>
            <person name="Steele A.D."/>
            <person name="Gui C."/>
            <person name="Meng S."/>
            <person name="Li G."/>
            <person name="Viehrig K."/>
            <person name="Ye F."/>
            <person name="Su P."/>
            <person name="Kiefer A.F."/>
            <person name="Nichols A."/>
            <person name="Cepeda A.J."/>
            <person name="Yan W."/>
            <person name="Fan B."/>
            <person name="Jiang Y."/>
            <person name="Adhikari A."/>
            <person name="Zheng C.-J."/>
            <person name="Schuster L."/>
            <person name="Cowan T.M."/>
            <person name="Smanski M.J."/>
            <person name="Chevrette M.G."/>
            <person name="De Carvalho L.P.S."/>
            <person name="Shen B."/>
        </authorList>
    </citation>
    <scope>NUCLEOTIDE SEQUENCE [LARGE SCALE GENOMIC DNA]</scope>
    <source>
        <strain evidence="3 4">NPDC005137</strain>
    </source>
</reference>
<protein>
    <recommendedName>
        <fullName evidence="5">Regulatory protein</fullName>
    </recommendedName>
</protein>
<evidence type="ECO:0000256" key="1">
    <source>
        <dbReference type="SAM" id="Coils"/>
    </source>
</evidence>
<evidence type="ECO:0000256" key="2">
    <source>
        <dbReference type="SAM" id="MobiDB-lite"/>
    </source>
</evidence>
<sequence>MNEIQAHATGLTSQYIAQVTGDLERNVKEQERISAEIEALQQQLGALQHDHSVLVSMREALGGANAADEADTTAAPTVPRQATAEPLQSKPKKAAATNAKTTASKKSAAKAPSTKAPSAKASSATAPSAKAPSAKASSAKASSAKAPKTDTKPTLVNLIRSHLEQQSEPRSATEVSAALTQDHPDRGVKTTVVRTTLEGLVAKSQAQRTKQGSSVFYTATAASESAAAEPQQEKVAG</sequence>
<dbReference type="Proteomes" id="UP001550044">
    <property type="component" value="Unassembled WGS sequence"/>
</dbReference>
<feature type="coiled-coil region" evidence="1">
    <location>
        <begin position="23"/>
        <end position="50"/>
    </location>
</feature>
<accession>A0ABV2UI83</accession>
<gene>
    <name evidence="3" type="ORF">ABZV61_33310</name>
</gene>
<feature type="compositionally biased region" description="Low complexity" evidence="2">
    <location>
        <begin position="94"/>
        <end position="146"/>
    </location>
</feature>
<dbReference type="RefSeq" id="WP_356499202.1">
    <property type="nucleotide sequence ID" value="NZ_JBEXEF010000123.1"/>
</dbReference>
<name>A0ABV2UI83_9ACTN</name>
<proteinExistence type="predicted"/>
<evidence type="ECO:0000313" key="4">
    <source>
        <dbReference type="Proteomes" id="UP001550044"/>
    </source>
</evidence>
<dbReference type="EMBL" id="JBEXIP010000040">
    <property type="protein sequence ID" value="MET8437552.1"/>
    <property type="molecule type" value="Genomic_DNA"/>
</dbReference>
<comment type="caution">
    <text evidence="3">The sequence shown here is derived from an EMBL/GenBank/DDBJ whole genome shotgun (WGS) entry which is preliminary data.</text>
</comment>
<keyword evidence="4" id="KW-1185">Reference proteome</keyword>
<feature type="compositionally biased region" description="Low complexity" evidence="2">
    <location>
        <begin position="65"/>
        <end position="75"/>
    </location>
</feature>
<organism evidence="3 4">
    <name type="scientific">Streptomyces sp. 900116325</name>
    <dbReference type="NCBI Taxonomy" id="3154295"/>
    <lineage>
        <taxon>Bacteria</taxon>
        <taxon>Bacillati</taxon>
        <taxon>Actinomycetota</taxon>
        <taxon>Actinomycetes</taxon>
        <taxon>Kitasatosporales</taxon>
        <taxon>Streptomycetaceae</taxon>
        <taxon>Streptomyces</taxon>
    </lineage>
</organism>
<dbReference type="InterPro" id="IPR036388">
    <property type="entry name" value="WH-like_DNA-bd_sf"/>
</dbReference>
<keyword evidence="1" id="KW-0175">Coiled coil</keyword>
<evidence type="ECO:0000313" key="3">
    <source>
        <dbReference type="EMBL" id="MET8437552.1"/>
    </source>
</evidence>
<feature type="region of interest" description="Disordered" evidence="2">
    <location>
        <begin position="65"/>
        <end position="190"/>
    </location>
</feature>